<feature type="transmembrane region" description="Helical" evidence="1">
    <location>
        <begin position="50"/>
        <end position="71"/>
    </location>
</feature>
<dbReference type="EMBL" id="VSSQ01000452">
    <property type="protein sequence ID" value="MPL95054.1"/>
    <property type="molecule type" value="Genomic_DNA"/>
</dbReference>
<feature type="transmembrane region" description="Helical" evidence="1">
    <location>
        <begin position="151"/>
        <end position="170"/>
    </location>
</feature>
<evidence type="ECO:0000313" key="2">
    <source>
        <dbReference type="EMBL" id="MPL95054.1"/>
    </source>
</evidence>
<dbReference type="InterPro" id="IPR046487">
    <property type="entry name" value="DUF6580"/>
</dbReference>
<protein>
    <submittedName>
        <fullName evidence="2">Uncharacterized protein</fullName>
    </submittedName>
</protein>
<dbReference type="Pfam" id="PF20221">
    <property type="entry name" value="DUF6580"/>
    <property type="match status" value="1"/>
</dbReference>
<sequence length="183" mass="20070">MNSRKITLQFAVITALVLMLAFSRLLPHPFNFSPVAALALFGGARYKSRFTAYLIPITAVWISDLFLNYTFFGRLVVFYDGAFFTYLAFALIVVLGSFALRKFSAGRLLIASLSASVIFFLVSNFGVWLYGGLYPPTGGGLAACYAAAIPFFRNTLAGDLVYGFAIFYLYELAASRIPALKTA</sequence>
<dbReference type="AlphaFoldDB" id="A0A644VUE8"/>
<keyword evidence="1" id="KW-1133">Transmembrane helix</keyword>
<comment type="caution">
    <text evidence="2">The sequence shown here is derived from an EMBL/GenBank/DDBJ whole genome shotgun (WGS) entry which is preliminary data.</text>
</comment>
<reference evidence="2" key="1">
    <citation type="submission" date="2019-08" db="EMBL/GenBank/DDBJ databases">
        <authorList>
            <person name="Kucharzyk K."/>
            <person name="Murdoch R.W."/>
            <person name="Higgins S."/>
            <person name="Loffler F."/>
        </authorList>
    </citation>
    <scope>NUCLEOTIDE SEQUENCE</scope>
</reference>
<evidence type="ECO:0000256" key="1">
    <source>
        <dbReference type="SAM" id="Phobius"/>
    </source>
</evidence>
<proteinExistence type="predicted"/>
<gene>
    <name evidence="2" type="ORF">SDC9_41217</name>
</gene>
<organism evidence="2">
    <name type="scientific">bioreactor metagenome</name>
    <dbReference type="NCBI Taxonomy" id="1076179"/>
    <lineage>
        <taxon>unclassified sequences</taxon>
        <taxon>metagenomes</taxon>
        <taxon>ecological metagenomes</taxon>
    </lineage>
</organism>
<name>A0A644VUE8_9ZZZZ</name>
<accession>A0A644VUE8</accession>
<keyword evidence="1" id="KW-0812">Transmembrane</keyword>
<feature type="transmembrane region" description="Helical" evidence="1">
    <location>
        <begin position="108"/>
        <end position="131"/>
    </location>
</feature>
<feature type="transmembrane region" description="Helical" evidence="1">
    <location>
        <begin position="83"/>
        <end position="101"/>
    </location>
</feature>
<keyword evidence="1" id="KW-0472">Membrane</keyword>